<accession>A0A5B7H3W2</accession>
<protein>
    <submittedName>
        <fullName evidence="2">Uncharacterized protein</fullName>
    </submittedName>
</protein>
<organism evidence="2 3">
    <name type="scientific">Portunus trituberculatus</name>
    <name type="common">Swimming crab</name>
    <name type="synonym">Neptunus trituberculatus</name>
    <dbReference type="NCBI Taxonomy" id="210409"/>
    <lineage>
        <taxon>Eukaryota</taxon>
        <taxon>Metazoa</taxon>
        <taxon>Ecdysozoa</taxon>
        <taxon>Arthropoda</taxon>
        <taxon>Crustacea</taxon>
        <taxon>Multicrustacea</taxon>
        <taxon>Malacostraca</taxon>
        <taxon>Eumalacostraca</taxon>
        <taxon>Eucarida</taxon>
        <taxon>Decapoda</taxon>
        <taxon>Pleocyemata</taxon>
        <taxon>Brachyura</taxon>
        <taxon>Eubrachyura</taxon>
        <taxon>Portunoidea</taxon>
        <taxon>Portunidae</taxon>
        <taxon>Portuninae</taxon>
        <taxon>Portunus</taxon>
    </lineage>
</organism>
<proteinExistence type="predicted"/>
<name>A0A5B7H3W2_PORTR</name>
<dbReference type="Proteomes" id="UP000324222">
    <property type="component" value="Unassembled WGS sequence"/>
</dbReference>
<feature type="region of interest" description="Disordered" evidence="1">
    <location>
        <begin position="59"/>
        <end position="85"/>
    </location>
</feature>
<dbReference type="AlphaFoldDB" id="A0A5B7H3W2"/>
<reference evidence="2 3" key="1">
    <citation type="submission" date="2019-05" db="EMBL/GenBank/DDBJ databases">
        <title>Another draft genome of Portunus trituberculatus and its Hox gene families provides insights of decapod evolution.</title>
        <authorList>
            <person name="Jeong J.-H."/>
            <person name="Song I."/>
            <person name="Kim S."/>
            <person name="Choi T."/>
            <person name="Kim D."/>
            <person name="Ryu S."/>
            <person name="Kim W."/>
        </authorList>
    </citation>
    <scope>NUCLEOTIDE SEQUENCE [LARGE SCALE GENOMIC DNA]</scope>
    <source>
        <tissue evidence="2">Muscle</tissue>
    </source>
</reference>
<evidence type="ECO:0000313" key="2">
    <source>
        <dbReference type="EMBL" id="MPC64375.1"/>
    </source>
</evidence>
<evidence type="ECO:0000256" key="1">
    <source>
        <dbReference type="SAM" id="MobiDB-lite"/>
    </source>
</evidence>
<dbReference type="EMBL" id="VSRR010021995">
    <property type="protein sequence ID" value="MPC64375.1"/>
    <property type="molecule type" value="Genomic_DNA"/>
</dbReference>
<keyword evidence="3" id="KW-1185">Reference proteome</keyword>
<gene>
    <name evidence="2" type="ORF">E2C01_058489</name>
</gene>
<feature type="region of interest" description="Disordered" evidence="1">
    <location>
        <begin position="1"/>
        <end position="26"/>
    </location>
</feature>
<evidence type="ECO:0000313" key="3">
    <source>
        <dbReference type="Proteomes" id="UP000324222"/>
    </source>
</evidence>
<comment type="caution">
    <text evidence="2">The sequence shown here is derived from an EMBL/GenBank/DDBJ whole genome shotgun (WGS) entry which is preliminary data.</text>
</comment>
<sequence>MQTSASGFPTKLQGFTRSEAKSRTNKPHDCLHFRAVQRRACIKVQQLDAQAVTPPRLVGRRATRPLPPSPRCRRKLVTGGPTSQL</sequence>